<comment type="caution">
    <text evidence="3">The sequence shown here is derived from an EMBL/GenBank/DDBJ whole genome shotgun (WGS) entry which is preliminary data.</text>
</comment>
<keyword evidence="2" id="KW-1133">Transmembrane helix</keyword>
<protein>
    <submittedName>
        <fullName evidence="3">Zinc finger, CCHC-type</fullName>
    </submittedName>
</protein>
<evidence type="ECO:0000256" key="2">
    <source>
        <dbReference type="SAM" id="Phobius"/>
    </source>
</evidence>
<organism evidence="3">
    <name type="scientific">Tanacetum cinerariifolium</name>
    <name type="common">Dalmatian daisy</name>
    <name type="synonym">Chrysanthemum cinerariifolium</name>
    <dbReference type="NCBI Taxonomy" id="118510"/>
    <lineage>
        <taxon>Eukaryota</taxon>
        <taxon>Viridiplantae</taxon>
        <taxon>Streptophyta</taxon>
        <taxon>Embryophyta</taxon>
        <taxon>Tracheophyta</taxon>
        <taxon>Spermatophyta</taxon>
        <taxon>Magnoliopsida</taxon>
        <taxon>eudicotyledons</taxon>
        <taxon>Gunneridae</taxon>
        <taxon>Pentapetalae</taxon>
        <taxon>asterids</taxon>
        <taxon>campanulids</taxon>
        <taxon>Asterales</taxon>
        <taxon>Asteraceae</taxon>
        <taxon>Asteroideae</taxon>
        <taxon>Anthemideae</taxon>
        <taxon>Anthemidinae</taxon>
        <taxon>Tanacetum</taxon>
    </lineage>
</organism>
<keyword evidence="2" id="KW-0472">Membrane</keyword>
<sequence>MCSLLARIWFFWWDVVCREDVVLHLHRIAPRGLPRGLGRLRLNQPAQLVIVIVRIGFVVVLVDGIVVGFVVDFGIGCFAFVVVEVVDRLGSGRSRPMLGAKPLAGFPLLGERARVEGMPPLVGFLNYPRENDDYIYKGHILNGMSDLLFDIYHNVESAKELWDSLESKYMEKNAYSKKFLISNFNNYKIVNLRPILEQFNELLKILRQYTQFGLKMDESISVLIVTDKLPPSWKDFKYSLKHDKNDLSLVQLISYLRIEESLRAQESDTGKGKEVVGSSNNMMEEGGKNKNNKQTKERNVVSRIKMMVLVPTRSLE</sequence>
<name>A0A6L2M6E3_TANCI</name>
<accession>A0A6L2M6E3</accession>
<feature type="transmembrane region" description="Helical" evidence="2">
    <location>
        <begin position="45"/>
        <end position="62"/>
    </location>
</feature>
<dbReference type="EMBL" id="BKCJ010005707">
    <property type="protein sequence ID" value="GEU68222.1"/>
    <property type="molecule type" value="Genomic_DNA"/>
</dbReference>
<keyword evidence="2" id="KW-0812">Transmembrane</keyword>
<feature type="region of interest" description="Disordered" evidence="1">
    <location>
        <begin position="267"/>
        <end position="295"/>
    </location>
</feature>
<reference evidence="3" key="1">
    <citation type="journal article" date="2019" name="Sci. Rep.">
        <title>Draft genome of Tanacetum cinerariifolium, the natural source of mosquito coil.</title>
        <authorList>
            <person name="Yamashiro T."/>
            <person name="Shiraishi A."/>
            <person name="Satake H."/>
            <person name="Nakayama K."/>
        </authorList>
    </citation>
    <scope>NUCLEOTIDE SEQUENCE</scope>
</reference>
<gene>
    <name evidence="3" type="ORF">Tci_040200</name>
</gene>
<dbReference type="Pfam" id="PF14223">
    <property type="entry name" value="Retrotran_gag_2"/>
    <property type="match status" value="1"/>
</dbReference>
<dbReference type="PANTHER" id="PTHR47592">
    <property type="entry name" value="PBF68 PROTEIN"/>
    <property type="match status" value="1"/>
</dbReference>
<evidence type="ECO:0000313" key="3">
    <source>
        <dbReference type="EMBL" id="GEU68222.1"/>
    </source>
</evidence>
<evidence type="ECO:0000256" key="1">
    <source>
        <dbReference type="SAM" id="MobiDB-lite"/>
    </source>
</evidence>
<dbReference type="PANTHER" id="PTHR47592:SF29">
    <property type="entry name" value="ZINC FINGER, CCHC-TYPE"/>
    <property type="match status" value="1"/>
</dbReference>
<proteinExistence type="predicted"/>
<dbReference type="AlphaFoldDB" id="A0A6L2M6E3"/>